<organism evidence="6 7">
    <name type="scientific">Mortierella isabellina</name>
    <name type="common">Filamentous fungus</name>
    <name type="synonym">Umbelopsis isabellina</name>
    <dbReference type="NCBI Taxonomy" id="91625"/>
    <lineage>
        <taxon>Eukaryota</taxon>
        <taxon>Fungi</taxon>
        <taxon>Fungi incertae sedis</taxon>
        <taxon>Mucoromycota</taxon>
        <taxon>Mucoromycotina</taxon>
        <taxon>Umbelopsidomycetes</taxon>
        <taxon>Umbelopsidales</taxon>
        <taxon>Umbelopsidaceae</taxon>
        <taxon>Umbelopsis</taxon>
    </lineage>
</organism>
<evidence type="ECO:0000313" key="7">
    <source>
        <dbReference type="Proteomes" id="UP000654370"/>
    </source>
</evidence>
<protein>
    <recommendedName>
        <fullName evidence="5">LIM zinc-binding domain-containing protein</fullName>
    </recommendedName>
</protein>
<dbReference type="PROSITE" id="PS50023">
    <property type="entry name" value="LIM_DOMAIN_2"/>
    <property type="match status" value="2"/>
</dbReference>
<dbReference type="AlphaFoldDB" id="A0A8H7UFP1"/>
<feature type="domain" description="LIM zinc-binding" evidence="5">
    <location>
        <begin position="16"/>
        <end position="76"/>
    </location>
</feature>
<dbReference type="Pfam" id="PF00412">
    <property type="entry name" value="LIM"/>
    <property type="match status" value="2"/>
</dbReference>
<keyword evidence="2 4" id="KW-0862">Zinc</keyword>
<feature type="domain" description="LIM zinc-binding" evidence="5">
    <location>
        <begin position="79"/>
        <end position="139"/>
    </location>
</feature>
<proteinExistence type="predicted"/>
<dbReference type="InterPro" id="IPR017351">
    <property type="entry name" value="PINCH-1-4-like"/>
</dbReference>
<dbReference type="PANTHER" id="PTHR24210:SF14">
    <property type="entry name" value="LIM ZINC-BINDING DOMAIN-CONTAINING PROTEIN"/>
    <property type="match status" value="1"/>
</dbReference>
<evidence type="ECO:0000256" key="1">
    <source>
        <dbReference type="ARBA" id="ARBA00022723"/>
    </source>
</evidence>
<keyword evidence="3 4" id="KW-0440">LIM domain</keyword>
<name>A0A8H7UFP1_MORIS</name>
<dbReference type="CDD" id="cd09392">
    <property type="entry name" value="LIM2_Lrg1p_like"/>
    <property type="match status" value="1"/>
</dbReference>
<dbReference type="GO" id="GO:0046872">
    <property type="term" value="F:metal ion binding"/>
    <property type="evidence" value="ECO:0007669"/>
    <property type="project" value="UniProtKB-KW"/>
</dbReference>
<evidence type="ECO:0000313" key="6">
    <source>
        <dbReference type="EMBL" id="KAG2179932.1"/>
    </source>
</evidence>
<accession>A0A8H7UFP1</accession>
<keyword evidence="7" id="KW-1185">Reference proteome</keyword>
<dbReference type="Proteomes" id="UP000654370">
    <property type="component" value="Unassembled WGS sequence"/>
</dbReference>
<dbReference type="PROSITE" id="PS00478">
    <property type="entry name" value="LIM_DOMAIN_1"/>
    <property type="match status" value="2"/>
</dbReference>
<dbReference type="Gene3D" id="2.10.110.10">
    <property type="entry name" value="Cysteine Rich Protein"/>
    <property type="match status" value="2"/>
</dbReference>
<dbReference type="PANTHER" id="PTHR24210">
    <property type="entry name" value="LIM DOMAIN-CONTAINING PROTEIN"/>
    <property type="match status" value="1"/>
</dbReference>
<dbReference type="EMBL" id="JAEPQZ010000006">
    <property type="protein sequence ID" value="KAG2179932.1"/>
    <property type="molecule type" value="Genomic_DNA"/>
</dbReference>
<sequence>MATLTASPPVDPVPSNICAVCAKPLSKKSVRALGSAYHYDCFKCLICKEPLTSLRFFPLKEDGKVFPVCERDYFKRLDLTCRTCGEALRDTYIVAADSKYHLNHFTCSQCDTHFGPDDLYYEHDGAVLCHYHYSTQYAIRCTGCAVIIYKQYVEGNNNERWHAECYMINKFWNVRLSDYYGHERYGMIDNVLQLRSQKFKVLIFVFGESAALGEDAETAKKMEKDTEEKVYQVWTVLSAFEESSAATISEMLLHVSIGKHIEGVNMAKRFIDHVHILFKAINLLNEMFSKGPISSEKLEI</sequence>
<evidence type="ECO:0000259" key="5">
    <source>
        <dbReference type="PROSITE" id="PS50023"/>
    </source>
</evidence>
<evidence type="ECO:0000256" key="2">
    <source>
        <dbReference type="ARBA" id="ARBA00022833"/>
    </source>
</evidence>
<gene>
    <name evidence="6" type="ORF">INT43_003719</name>
</gene>
<keyword evidence="1 4" id="KW-0479">Metal-binding</keyword>
<reference evidence="6" key="1">
    <citation type="submission" date="2020-12" db="EMBL/GenBank/DDBJ databases">
        <title>Metabolic potential, ecology and presence of endohyphal bacteria is reflected in genomic diversity of Mucoromycotina.</title>
        <authorList>
            <person name="Muszewska A."/>
            <person name="Okrasinska A."/>
            <person name="Steczkiewicz K."/>
            <person name="Drgas O."/>
            <person name="Orlowska M."/>
            <person name="Perlinska-Lenart U."/>
            <person name="Aleksandrzak-Piekarczyk T."/>
            <person name="Szatraj K."/>
            <person name="Zielenkiewicz U."/>
            <person name="Pilsyk S."/>
            <person name="Malc E."/>
            <person name="Mieczkowski P."/>
            <person name="Kruszewska J.S."/>
            <person name="Biernat P."/>
            <person name="Pawlowska J."/>
        </authorList>
    </citation>
    <scope>NUCLEOTIDE SEQUENCE</scope>
    <source>
        <strain evidence="6">WA0000067209</strain>
    </source>
</reference>
<dbReference type="OrthoDB" id="20689at2759"/>
<comment type="caution">
    <text evidence="6">The sequence shown here is derived from an EMBL/GenBank/DDBJ whole genome shotgun (WGS) entry which is preliminary data.</text>
</comment>
<dbReference type="SMART" id="SM00132">
    <property type="entry name" value="LIM"/>
    <property type="match status" value="2"/>
</dbReference>
<evidence type="ECO:0000256" key="4">
    <source>
        <dbReference type="PROSITE-ProRule" id="PRU00125"/>
    </source>
</evidence>
<dbReference type="SUPFAM" id="SSF57716">
    <property type="entry name" value="Glucocorticoid receptor-like (DNA-binding domain)"/>
    <property type="match status" value="2"/>
</dbReference>
<dbReference type="InterPro" id="IPR001781">
    <property type="entry name" value="Znf_LIM"/>
</dbReference>
<evidence type="ECO:0000256" key="3">
    <source>
        <dbReference type="ARBA" id="ARBA00023038"/>
    </source>
</evidence>